<feature type="region of interest" description="Disordered" evidence="1">
    <location>
        <begin position="144"/>
        <end position="222"/>
    </location>
</feature>
<sequence>MRRGVHKTPRRSRVKLPEALQETLLDAVARTGAELLRSQREQSSANRASTRDAAAVQATKRPLDEAFKDPLPAKKARLTETDAQQPRVEDKKAEQAARLPLQQPKPTTPYRGCASFLKEFVDSVPPPEPAHTFVSEWLKSVGSDRDKRCRSDSHLQHSGDDPISRNLARSAPEMGYPRDADGFAVPPMPASTEAPSYRASYPASATPSDVTDSGRSSGRSLVEDPLYRDMNLAANNISMRPPFEEFPQHIADLVDEVRKDRNSPGPSLDQIRQDPNLAAFQWMGAGEPQVEEYFRTNIFPYPDLTESLQRSDRQPMARHAVPSTGSKLKVSNPVPDMLYGYNRHGAFPQQQSQLISMGAEMVANNQGLIYPFFVIEFKGDGPTGGGTMWVATNQCLGGSASCVNIAERLNNQLRKCESDKIRQINSAAFSIAMSGTEARLYISWKHNELDYYMASVDCFLLQKPKDYLEFRKYVRNIMDWGNDKRLKEIRNSLDCLLEESRKRSSEAAKSRQPPSDGSATSSGKKPRSSSSRKNSSRSSSMRGQSRRANGPHWQQGETESQDVYGEPSCYLGWQQSVVDTHNETASQDMDERPAPPKHLYLGQS</sequence>
<dbReference type="EMBL" id="LCTW02000178">
    <property type="protein sequence ID" value="KXX77075.1"/>
    <property type="molecule type" value="Genomic_DNA"/>
</dbReference>
<feature type="domain" description="DUF7924" evidence="2">
    <location>
        <begin position="320"/>
        <end position="491"/>
    </location>
</feature>
<dbReference type="PANTHER" id="PTHR42470">
    <property type="entry name" value="VAST DOMAIN-CONTAINING PROTEIN"/>
    <property type="match status" value="1"/>
</dbReference>
<organism evidence="3 4">
    <name type="scientific">Madurella mycetomatis</name>
    <dbReference type="NCBI Taxonomy" id="100816"/>
    <lineage>
        <taxon>Eukaryota</taxon>
        <taxon>Fungi</taxon>
        <taxon>Dikarya</taxon>
        <taxon>Ascomycota</taxon>
        <taxon>Pezizomycotina</taxon>
        <taxon>Sordariomycetes</taxon>
        <taxon>Sordariomycetidae</taxon>
        <taxon>Sordariales</taxon>
        <taxon>Sordariales incertae sedis</taxon>
        <taxon>Madurella</taxon>
    </lineage>
</organism>
<feature type="region of interest" description="Disordered" evidence="1">
    <location>
        <begin position="503"/>
        <end position="604"/>
    </location>
</feature>
<feature type="compositionally biased region" description="Polar residues" evidence="1">
    <location>
        <begin position="209"/>
        <end position="219"/>
    </location>
</feature>
<dbReference type="AlphaFoldDB" id="A0A175W0L3"/>
<feature type="region of interest" description="Disordered" evidence="1">
    <location>
        <begin position="36"/>
        <end position="108"/>
    </location>
</feature>
<evidence type="ECO:0000313" key="4">
    <source>
        <dbReference type="Proteomes" id="UP000078237"/>
    </source>
</evidence>
<evidence type="ECO:0000256" key="1">
    <source>
        <dbReference type="SAM" id="MobiDB-lite"/>
    </source>
</evidence>
<dbReference type="VEuPathDB" id="FungiDB:MMYC01_206328"/>
<accession>A0A175W0L3</accession>
<feature type="compositionally biased region" description="Low complexity" evidence="1">
    <location>
        <begin position="194"/>
        <end position="208"/>
    </location>
</feature>
<dbReference type="PANTHER" id="PTHR42470:SF1">
    <property type="entry name" value="VAST DOMAIN-CONTAINING PROTEIN"/>
    <property type="match status" value="1"/>
</dbReference>
<feature type="compositionally biased region" description="Low complexity" evidence="1">
    <location>
        <begin position="528"/>
        <end position="547"/>
    </location>
</feature>
<gene>
    <name evidence="3" type="ORF">MMYC01_206328</name>
</gene>
<proteinExistence type="predicted"/>
<dbReference type="OrthoDB" id="5233438at2759"/>
<evidence type="ECO:0000313" key="3">
    <source>
        <dbReference type="EMBL" id="KXX77075.1"/>
    </source>
</evidence>
<name>A0A175W0L3_9PEZI</name>
<feature type="compositionally biased region" description="Basic and acidic residues" evidence="1">
    <location>
        <begin position="144"/>
        <end position="163"/>
    </location>
</feature>
<comment type="caution">
    <text evidence="3">The sequence shown here is derived from an EMBL/GenBank/DDBJ whole genome shotgun (WGS) entry which is preliminary data.</text>
</comment>
<feature type="compositionally biased region" description="Basic and acidic residues" evidence="1">
    <location>
        <begin position="61"/>
        <end position="80"/>
    </location>
</feature>
<protein>
    <recommendedName>
        <fullName evidence="2">DUF7924 domain-containing protein</fullName>
    </recommendedName>
</protein>
<feature type="compositionally biased region" description="Polar residues" evidence="1">
    <location>
        <begin position="573"/>
        <end position="587"/>
    </location>
</feature>
<evidence type="ECO:0000259" key="2">
    <source>
        <dbReference type="Pfam" id="PF25545"/>
    </source>
</evidence>
<dbReference type="Proteomes" id="UP000078237">
    <property type="component" value="Unassembled WGS sequence"/>
</dbReference>
<keyword evidence="4" id="KW-1185">Reference proteome</keyword>
<dbReference type="InterPro" id="IPR057684">
    <property type="entry name" value="DUF7924"/>
</dbReference>
<reference evidence="3 4" key="1">
    <citation type="journal article" date="2016" name="Genome Announc.">
        <title>Genome Sequence of Madurella mycetomatis mm55, Isolated from a Human Mycetoma Case in Sudan.</title>
        <authorList>
            <person name="Smit S."/>
            <person name="Derks M.F."/>
            <person name="Bervoets S."/>
            <person name="Fahal A."/>
            <person name="van Leeuwen W."/>
            <person name="van Belkum A."/>
            <person name="van de Sande W.W."/>
        </authorList>
    </citation>
    <scope>NUCLEOTIDE SEQUENCE [LARGE SCALE GENOMIC DNA]</scope>
    <source>
        <strain evidence="4">mm55</strain>
    </source>
</reference>
<dbReference type="Pfam" id="PF25545">
    <property type="entry name" value="DUF7924"/>
    <property type="match status" value="1"/>
</dbReference>
<dbReference type="STRING" id="100816.A0A175W0L3"/>